<dbReference type="InterPro" id="IPR010917">
    <property type="entry name" value="TonB_rcpt_CS"/>
</dbReference>
<proteinExistence type="predicted"/>
<dbReference type="Proteomes" id="UP000437748">
    <property type="component" value="Unassembled WGS sequence"/>
</dbReference>
<dbReference type="AlphaFoldDB" id="A0A6N6VX40"/>
<reference evidence="2 3" key="1">
    <citation type="submission" date="2019-10" db="EMBL/GenBank/DDBJ databases">
        <title>New species of Slilvanegrellaceae.</title>
        <authorList>
            <person name="Pitt A."/>
            <person name="Hahn M.W."/>
        </authorList>
    </citation>
    <scope>NUCLEOTIDE SEQUENCE [LARGE SCALE GENOMIC DNA]</scope>
    <source>
        <strain evidence="2 3">SP-Ram-0.45-NSY-1</strain>
    </source>
</reference>
<dbReference type="EMBL" id="WFLM01000001">
    <property type="protein sequence ID" value="KAB8040881.1"/>
    <property type="molecule type" value="Genomic_DNA"/>
</dbReference>
<dbReference type="OrthoDB" id="9839441at2"/>
<accession>A0A6N6VX40</accession>
<protein>
    <recommendedName>
        <fullName evidence="4">Outer membrane beta-barrel protein</fullName>
    </recommendedName>
</protein>
<keyword evidence="3" id="KW-1185">Reference proteome</keyword>
<name>A0A6N6VX40_9BACT</name>
<dbReference type="RefSeq" id="WP_153418403.1">
    <property type="nucleotide sequence ID" value="NZ_WFLM01000001.1"/>
</dbReference>
<evidence type="ECO:0000313" key="3">
    <source>
        <dbReference type="Proteomes" id="UP000437748"/>
    </source>
</evidence>
<evidence type="ECO:0000313" key="2">
    <source>
        <dbReference type="EMBL" id="KAB8040881.1"/>
    </source>
</evidence>
<evidence type="ECO:0008006" key="4">
    <source>
        <dbReference type="Google" id="ProtNLM"/>
    </source>
</evidence>
<organism evidence="2 3">
    <name type="scientific">Silvanigrella paludirubra</name>
    <dbReference type="NCBI Taxonomy" id="2499159"/>
    <lineage>
        <taxon>Bacteria</taxon>
        <taxon>Pseudomonadati</taxon>
        <taxon>Bdellovibrionota</taxon>
        <taxon>Oligoflexia</taxon>
        <taxon>Silvanigrellales</taxon>
        <taxon>Silvanigrellaceae</taxon>
        <taxon>Silvanigrella</taxon>
    </lineage>
</organism>
<sequence length="348" mass="39482">MSFHKKSCLLSLAFASPCVSFAQSQNEKDISKPKLGELTFFQEENTFYNDVSLSFAKETYKEEYTSGSKYTISYNGNYEKNTISMTEFLSYSFKKNQAFGIELSYGSVNYKYNYDKTSYDFVNNYPTSFSSSNLTANSNGFYNPIFSYKFRIIEQVKKEKPINLDLLAKLSPNLIPAKNISYDINDSKNGTVASGNTSIIAGATLSQKIESFNWLTNANLKYVGETKKTETDNDSTSTSDPFIAFSLAGKGQYYLNSVIGLDIGIFHQYIPEITIKNDKSTSKYVSESRNETKVSLGLNLIAIENKLNLYTELNFYAGNDYNENYYNTKYTIKETKGREFIFGAKFTF</sequence>
<keyword evidence="1" id="KW-0732">Signal</keyword>
<feature type="chain" id="PRO_5026877883" description="Outer membrane beta-barrel protein" evidence="1">
    <location>
        <begin position="23"/>
        <end position="348"/>
    </location>
</feature>
<gene>
    <name evidence="2" type="ORF">GCL60_02835</name>
</gene>
<feature type="signal peptide" evidence="1">
    <location>
        <begin position="1"/>
        <end position="22"/>
    </location>
</feature>
<comment type="caution">
    <text evidence="2">The sequence shown here is derived from an EMBL/GenBank/DDBJ whole genome shotgun (WGS) entry which is preliminary data.</text>
</comment>
<dbReference type="PROSITE" id="PS01156">
    <property type="entry name" value="TONB_DEPENDENT_REC_2"/>
    <property type="match status" value="1"/>
</dbReference>
<evidence type="ECO:0000256" key="1">
    <source>
        <dbReference type="SAM" id="SignalP"/>
    </source>
</evidence>